<comment type="catalytic activity">
    <reaction evidence="2">
        <text>beta-D-GlcNAc-(1-&gt;4)-Mur2Ac(oyl-L-Ala-gamma-D-Glu-L-Lys-D-Ala-D-Ala)-di-trans,octa-cis-undecaprenyl diphosphate + L-glutamine + ATP + H2O = beta-D-GlcNAc-(1-&gt;4)-Mur2Ac(oyl-L-Ala-D-isoglutaminyl-L-Lys-D-Ala-D-Ala)-di-trans,octa-cis-undecaprenyl diphosphate + L-glutamate + ADP + phosphate + H(+)</text>
        <dbReference type="Rhea" id="RHEA:57928"/>
        <dbReference type="ChEBI" id="CHEBI:15377"/>
        <dbReference type="ChEBI" id="CHEBI:15378"/>
        <dbReference type="ChEBI" id="CHEBI:29985"/>
        <dbReference type="ChEBI" id="CHEBI:30616"/>
        <dbReference type="ChEBI" id="CHEBI:43474"/>
        <dbReference type="ChEBI" id="CHEBI:58359"/>
        <dbReference type="ChEBI" id="CHEBI:60033"/>
        <dbReference type="ChEBI" id="CHEBI:62233"/>
        <dbReference type="ChEBI" id="CHEBI:456216"/>
        <dbReference type="EC" id="6.3.5.13"/>
    </reaction>
</comment>
<dbReference type="InterPro" id="IPR043703">
    <property type="entry name" value="Lipid_II_synth_MurT"/>
</dbReference>
<dbReference type="InterPro" id="IPR013221">
    <property type="entry name" value="Mur_ligase_cen"/>
</dbReference>
<protein>
    <recommendedName>
        <fullName evidence="2">Lipid II isoglutaminyl synthase (glutamine-hydrolyzing) subunit MurT</fullName>
        <ecNumber evidence="2">6.3.5.13</ecNumber>
    </recommendedName>
</protein>
<keyword evidence="2 5" id="KW-0436">Ligase</keyword>
<evidence type="ECO:0000259" key="3">
    <source>
        <dbReference type="Pfam" id="PF08245"/>
    </source>
</evidence>
<dbReference type="GO" id="GO:0016881">
    <property type="term" value="F:acid-amino acid ligase activity"/>
    <property type="evidence" value="ECO:0007669"/>
    <property type="project" value="InterPro"/>
</dbReference>
<feature type="binding site" evidence="2">
    <location>
        <position position="209"/>
    </location>
    <ligand>
        <name>Zn(2+)</name>
        <dbReference type="ChEBI" id="CHEBI:29105"/>
    </ligand>
</feature>
<dbReference type="PANTHER" id="PTHR23135">
    <property type="entry name" value="MUR LIGASE FAMILY MEMBER"/>
    <property type="match status" value="1"/>
</dbReference>
<organism evidence="5 6">
    <name type="scientific">Faecalibaculum rodentium</name>
    <dbReference type="NCBI Taxonomy" id="1702221"/>
    <lineage>
        <taxon>Bacteria</taxon>
        <taxon>Bacillati</taxon>
        <taxon>Bacillota</taxon>
        <taxon>Erysipelotrichia</taxon>
        <taxon>Erysipelotrichales</taxon>
        <taxon>Erysipelotrichaceae</taxon>
        <taxon>Faecalibaculum</taxon>
    </lineage>
</organism>
<keyword evidence="2" id="KW-0547">Nucleotide-binding</keyword>
<dbReference type="Proteomes" id="UP000069771">
    <property type="component" value="Chromosome"/>
</dbReference>
<dbReference type="Pfam" id="PF08353">
    <property type="entry name" value="MurT_C"/>
    <property type="match status" value="1"/>
</dbReference>
<keyword evidence="2" id="KW-0573">Peptidoglycan synthesis</keyword>
<name>A0A140DUQ6_9FIRM</name>
<keyword evidence="2" id="KW-0067">ATP-binding</keyword>
<feature type="binding site" evidence="2">
    <location>
        <position position="228"/>
    </location>
    <ligand>
        <name>Zn(2+)</name>
        <dbReference type="ChEBI" id="CHEBI:29105"/>
    </ligand>
</feature>
<feature type="domain" description="Lipid II isoglutaminyl synthase (glutamine-hydrolyzing) subunit MurT C-terminal" evidence="4">
    <location>
        <begin position="318"/>
        <end position="426"/>
    </location>
</feature>
<evidence type="ECO:0000256" key="2">
    <source>
        <dbReference type="HAMAP-Rule" id="MF_02214"/>
    </source>
</evidence>
<dbReference type="PATRIC" id="fig|1702221.3.peg.1203"/>
<dbReference type="AlphaFoldDB" id="A0A140DUQ6"/>
<evidence type="ECO:0000313" key="6">
    <source>
        <dbReference type="Proteomes" id="UP000069771"/>
    </source>
</evidence>
<comment type="function">
    <text evidence="2">The lipid II isoglutaminyl synthase complex catalyzes the formation of alpha-D-isoglutamine in the cell wall lipid II stem peptide. The MurT subunit catalyzes the ATP-dependent amidation of D-glutamate residue of lipid II, converting it to an isoglutamine residue.</text>
</comment>
<gene>
    <name evidence="2" type="primary">murT</name>
    <name evidence="5" type="ORF">AALO17_12490</name>
</gene>
<dbReference type="GO" id="GO:0005524">
    <property type="term" value="F:ATP binding"/>
    <property type="evidence" value="ECO:0007669"/>
    <property type="project" value="UniProtKB-UniRule"/>
</dbReference>
<feature type="active site" evidence="2">
    <location>
        <position position="354"/>
    </location>
</feature>
<reference evidence="5 6" key="1">
    <citation type="journal article" date="2016" name="Gut Pathog.">
        <title>Whole genome sequencing of "Faecalibaculum rodentium" ALO17, isolated from C57BL/6J laboratory mouse feces.</title>
        <authorList>
            <person name="Lim S."/>
            <person name="Chang D.H."/>
            <person name="Ahn S."/>
            <person name="Kim B.C."/>
        </authorList>
    </citation>
    <scope>NUCLEOTIDE SEQUENCE [LARGE SCALE GENOMIC DNA]</scope>
    <source>
        <strain evidence="5 6">Alo17</strain>
    </source>
</reference>
<comment type="similarity">
    <text evidence="2">Belongs to the MurCDEF family. MurT subfamily.</text>
</comment>
<dbReference type="GO" id="GO:0009252">
    <property type="term" value="P:peptidoglycan biosynthetic process"/>
    <property type="evidence" value="ECO:0007669"/>
    <property type="project" value="UniProtKB-UniRule"/>
</dbReference>
<dbReference type="EC" id="6.3.5.13" evidence="2"/>
<dbReference type="PANTHER" id="PTHR23135:SF7">
    <property type="entry name" value="LIPID II ISOGLUTAMINYL SYNTHASE (GLUTAMINE-HYDROLYZING) SUBUNIT MURT"/>
    <property type="match status" value="1"/>
</dbReference>
<comment type="subunit">
    <text evidence="2">Forms a heterodimer with GatD.</text>
</comment>
<keyword evidence="2" id="KW-0133">Cell shape</keyword>
<comment type="catalytic activity">
    <reaction evidence="2">
        <text>beta-D-GlcNAc-(1-&gt;4)-Mur2Ac(oyl-L-Ala-gamma-D-O-P-Glu-L-Lys-D-Ala-D-Ala)-di-trans,octa-cis-undecaprenyl diphosphate + NH4(+) = beta-D-GlcNAc-(1-&gt;4)-Mur2Ac(oyl-L-Ala-D-isoglutaminyl-L-Lys-D-Ala-D-Ala)-di-trans,octa-cis-undecaprenyl diphosphate + phosphate + H(+)</text>
        <dbReference type="Rhea" id="RHEA:57932"/>
        <dbReference type="ChEBI" id="CHEBI:15378"/>
        <dbReference type="ChEBI" id="CHEBI:28938"/>
        <dbReference type="ChEBI" id="CHEBI:43474"/>
        <dbReference type="ChEBI" id="CHEBI:62233"/>
        <dbReference type="ChEBI" id="CHEBI:143132"/>
    </reaction>
</comment>
<evidence type="ECO:0000256" key="1">
    <source>
        <dbReference type="ARBA" id="ARBA00004752"/>
    </source>
</evidence>
<dbReference type="GO" id="GO:0008270">
    <property type="term" value="F:zinc ion binding"/>
    <property type="evidence" value="ECO:0007669"/>
    <property type="project" value="UniProtKB-UniRule"/>
</dbReference>
<keyword evidence="2" id="KW-0961">Cell wall biogenesis/degradation</keyword>
<sequence>MKNLAIAAVRMSRWLLSFAGRGGSLPGQIGLRLDPRILSRLQIDGPVIVVTGTNGKTSTANLIADLLEKAGYQVVTNRKGDNLREGITTALVSQTSLGGRVKATAAVLETDELNVRYILPSLPVTALVVTNFFRDQLDRAREMEQLIESIEGVLKPFRGTLILNANDPNVLRLATKAPKASVMTFGVSENSATTRTTSEAAEGKFCPVCGQPLDYDWYQYSHIGKFHCPGCGFSTPADINVNLDQIDVDDRSFSWNGQRFHSPYEGLYSMYNAAAVLAVGKLLNIPGKVAEYVFRHAPQPAGRNETFEINGQNVILNLIKNPTGANEVMKVIEKDRSPKQVVIVLNDREQDGRDVSWIYDTHFEKFMNPETRAIWCTGTRSGDMGLRMLYGGWDGELNLSSNLKETIQKAVASGDTVYVVATYTALVPARNAILEEVRS</sequence>
<dbReference type="GeneID" id="78477979"/>
<dbReference type="Gene3D" id="3.40.1190.10">
    <property type="entry name" value="Mur-like, catalytic domain"/>
    <property type="match status" value="1"/>
</dbReference>
<evidence type="ECO:0000259" key="4">
    <source>
        <dbReference type="Pfam" id="PF08353"/>
    </source>
</evidence>
<dbReference type="UniPathway" id="UPA00219"/>
<dbReference type="EMBL" id="CP011391">
    <property type="protein sequence ID" value="AMK54383.1"/>
    <property type="molecule type" value="Genomic_DNA"/>
</dbReference>
<proteinExistence type="inferred from homology"/>
<dbReference type="InterPro" id="IPR036565">
    <property type="entry name" value="Mur-like_cat_sf"/>
</dbReference>
<feature type="binding site" evidence="2">
    <location>
        <position position="231"/>
    </location>
    <ligand>
        <name>Zn(2+)</name>
        <dbReference type="ChEBI" id="CHEBI:29105"/>
    </ligand>
</feature>
<dbReference type="STRING" id="1702221.AALO17_12490"/>
<keyword evidence="6" id="KW-1185">Reference proteome</keyword>
<feature type="domain" description="Mur ligase central" evidence="3">
    <location>
        <begin position="50"/>
        <end position="200"/>
    </location>
</feature>
<dbReference type="SUPFAM" id="SSF53623">
    <property type="entry name" value="MurD-like peptide ligases, catalytic domain"/>
    <property type="match status" value="1"/>
</dbReference>
<evidence type="ECO:0000313" key="5">
    <source>
        <dbReference type="EMBL" id="AMK54383.1"/>
    </source>
</evidence>
<comment type="pathway">
    <text evidence="1 2">Cell wall biogenesis; peptidoglycan biosynthesis.</text>
</comment>
<dbReference type="InterPro" id="IPR013564">
    <property type="entry name" value="MurT_C"/>
</dbReference>
<dbReference type="KEGG" id="fro:AALO17_12490"/>
<comment type="catalytic activity">
    <reaction evidence="2">
        <text>beta-D-GlcNAc-(1-&gt;4)-Mur2Ac(oyl-L-Ala-gamma-D-Glu-L-Lys-D-Ala-D-Ala)-di-trans,octa-cis-undecaprenyl diphosphate + ATP = beta-D-GlcNAc-(1-&gt;4)-Mur2Ac(oyl-L-Ala-gamma-D-O-P-Glu-L-Lys-D-Ala-D-Ala)-di-trans,octa-cis-undecaprenyl diphosphate + ADP</text>
        <dbReference type="Rhea" id="RHEA:59488"/>
        <dbReference type="ChEBI" id="CHEBI:30616"/>
        <dbReference type="ChEBI" id="CHEBI:60033"/>
        <dbReference type="ChEBI" id="CHEBI:143132"/>
        <dbReference type="ChEBI" id="CHEBI:456216"/>
    </reaction>
</comment>
<dbReference type="GO" id="GO:0008360">
    <property type="term" value="P:regulation of cell shape"/>
    <property type="evidence" value="ECO:0007669"/>
    <property type="project" value="UniProtKB-KW"/>
</dbReference>
<feature type="binding site" evidence="2">
    <location>
        <position position="206"/>
    </location>
    <ligand>
        <name>Zn(2+)</name>
        <dbReference type="ChEBI" id="CHEBI:29105"/>
    </ligand>
</feature>
<keyword evidence="2" id="KW-0862">Zinc</keyword>
<dbReference type="GO" id="GO:0140282">
    <property type="term" value="F:carbon-nitrogen ligase activity on lipid II"/>
    <property type="evidence" value="ECO:0007669"/>
    <property type="project" value="UniProtKB-UniRule"/>
</dbReference>
<dbReference type="Pfam" id="PF08245">
    <property type="entry name" value="Mur_ligase_M"/>
    <property type="match status" value="1"/>
</dbReference>
<dbReference type="RefSeq" id="WP_067556652.1">
    <property type="nucleotide sequence ID" value="NZ_CAMTBT010000001.1"/>
</dbReference>
<accession>A0A140DUQ6</accession>
<keyword evidence="2" id="KW-0479">Metal-binding</keyword>
<dbReference type="HAMAP" id="MF_02214">
    <property type="entry name" value="Lipid_II_synth_MurT"/>
    <property type="match status" value="1"/>
</dbReference>
<dbReference type="GO" id="GO:0071555">
    <property type="term" value="P:cell wall organization"/>
    <property type="evidence" value="ECO:0007669"/>
    <property type="project" value="UniProtKB-KW"/>
</dbReference>
<dbReference type="OrthoDB" id="9803907at2"/>